<dbReference type="SMART" id="SM00241">
    <property type="entry name" value="ZP"/>
    <property type="match status" value="1"/>
</dbReference>
<dbReference type="PANTHER" id="PTHR14002:SF50">
    <property type="entry name" value="ALPHA-TECTORIN-LIKE-RELATED"/>
    <property type="match status" value="1"/>
</dbReference>
<keyword evidence="1 3" id="KW-0732">Signal</keyword>
<keyword evidence="2" id="KW-1015">Disulfide bond</keyword>
<feature type="chain" id="PRO_5042859541" description="ZP domain-containing protein" evidence="3">
    <location>
        <begin position="32"/>
        <end position="346"/>
    </location>
</feature>
<proteinExistence type="predicted"/>
<dbReference type="Pfam" id="PF23344">
    <property type="entry name" value="ZP-N"/>
    <property type="match status" value="1"/>
</dbReference>
<sequence length="346" mass="37969">MNLTSLCLPQLTPTNMIHLLLYLAALSQLTADEVNEDVLCSAHEFVGMDISGDTGCLCRANFAATNKWEDGLGNLTVCSTNGASVSLAGCLLVERGIDYRALHLKDDTCRGQMDEKTHMVTFTFNSSSPCGREILATDQKITYKNAINIDNNASSGTFRSDLLRVNFSCYFNQPTTKSLTFKIKGGKAMSQIESGSWNYTLAMTMCEDMSCTKEFDFSNGIQMDQTIYMSLDTFGLDGSIIVLVVMDAFAIGGKGQKYYLANGGCVNPQEDTVKIGINKNGGSVLAFQMFQFKGENSALKLGFKMKLCLKSNKSCMPQCKGKRRGRSTTSQNEDEENVIMVSVDWN</sequence>
<dbReference type="EMBL" id="JAUZQC010000011">
    <property type="protein sequence ID" value="KAK5864163.1"/>
    <property type="molecule type" value="Genomic_DNA"/>
</dbReference>
<evidence type="ECO:0000256" key="1">
    <source>
        <dbReference type="ARBA" id="ARBA00022729"/>
    </source>
</evidence>
<name>A0AAN8ALA1_ELEMC</name>
<dbReference type="Proteomes" id="UP001346869">
    <property type="component" value="Unassembled WGS sequence"/>
</dbReference>
<feature type="signal peptide" evidence="3">
    <location>
        <begin position="1"/>
        <end position="31"/>
    </location>
</feature>
<dbReference type="InterPro" id="IPR055356">
    <property type="entry name" value="ZP-N"/>
</dbReference>
<reference evidence="5 6" key="1">
    <citation type="journal article" date="2023" name="Genes (Basel)">
        <title>Chromosome-Level Genome Assembly and Circadian Gene Repertoire of the Patagonia Blennie Eleginops maclovinus-The Closest Ancestral Proxy of Antarctic Cryonotothenioids.</title>
        <authorList>
            <person name="Cheng C.C."/>
            <person name="Rivera-Colon A.G."/>
            <person name="Minhas B.F."/>
            <person name="Wilson L."/>
            <person name="Rayamajhi N."/>
            <person name="Vargas-Chacoff L."/>
            <person name="Catchen J.M."/>
        </authorList>
    </citation>
    <scope>NUCLEOTIDE SEQUENCE [LARGE SCALE GENOMIC DNA]</scope>
    <source>
        <strain evidence="5">JMC-PN-2008</strain>
    </source>
</reference>
<dbReference type="PANTHER" id="PTHR14002">
    <property type="entry name" value="ENDOGLIN/TGF-BETA RECEPTOR TYPE III"/>
    <property type="match status" value="1"/>
</dbReference>
<dbReference type="Gene3D" id="2.60.40.3210">
    <property type="entry name" value="Zona pellucida, ZP-N domain"/>
    <property type="match status" value="1"/>
</dbReference>
<organism evidence="5 6">
    <name type="scientific">Eleginops maclovinus</name>
    <name type="common">Patagonian blennie</name>
    <name type="synonym">Eleginus maclovinus</name>
    <dbReference type="NCBI Taxonomy" id="56733"/>
    <lineage>
        <taxon>Eukaryota</taxon>
        <taxon>Metazoa</taxon>
        <taxon>Chordata</taxon>
        <taxon>Craniata</taxon>
        <taxon>Vertebrata</taxon>
        <taxon>Euteleostomi</taxon>
        <taxon>Actinopterygii</taxon>
        <taxon>Neopterygii</taxon>
        <taxon>Teleostei</taxon>
        <taxon>Neoteleostei</taxon>
        <taxon>Acanthomorphata</taxon>
        <taxon>Eupercaria</taxon>
        <taxon>Perciformes</taxon>
        <taxon>Notothenioidei</taxon>
        <taxon>Eleginopidae</taxon>
        <taxon>Eleginops</taxon>
    </lineage>
</organism>
<dbReference type="InterPro" id="IPR001507">
    <property type="entry name" value="ZP_dom"/>
</dbReference>
<keyword evidence="6" id="KW-1185">Reference proteome</keyword>
<gene>
    <name evidence="5" type="ORF">PBY51_001124</name>
</gene>
<comment type="caution">
    <text evidence="5">The sequence shown here is derived from an EMBL/GenBank/DDBJ whole genome shotgun (WGS) entry which is preliminary data.</text>
</comment>
<evidence type="ECO:0000256" key="2">
    <source>
        <dbReference type="ARBA" id="ARBA00023157"/>
    </source>
</evidence>
<reference evidence="5 6" key="2">
    <citation type="journal article" date="2023" name="Mol. Biol. Evol.">
        <title>Genomics of Secondarily Temperate Adaptation in the Only Non-Antarctic Icefish.</title>
        <authorList>
            <person name="Rivera-Colon A.G."/>
            <person name="Rayamajhi N."/>
            <person name="Minhas B.F."/>
            <person name="Madrigal G."/>
            <person name="Bilyk K.T."/>
            <person name="Yoon V."/>
            <person name="Hune M."/>
            <person name="Gregory S."/>
            <person name="Cheng C.H.C."/>
            <person name="Catchen J.M."/>
        </authorList>
    </citation>
    <scope>NUCLEOTIDE SEQUENCE [LARGE SCALE GENOMIC DNA]</scope>
    <source>
        <strain evidence="5">JMC-PN-2008</strain>
    </source>
</reference>
<evidence type="ECO:0000313" key="6">
    <source>
        <dbReference type="Proteomes" id="UP001346869"/>
    </source>
</evidence>
<protein>
    <recommendedName>
        <fullName evidence="4">ZP domain-containing protein</fullName>
    </recommendedName>
</protein>
<accession>A0AAN8ALA1</accession>
<dbReference type="Gene3D" id="2.60.40.4100">
    <property type="entry name" value="Zona pellucida, ZP-C domain"/>
    <property type="match status" value="1"/>
</dbReference>
<evidence type="ECO:0000259" key="4">
    <source>
        <dbReference type="PROSITE" id="PS51034"/>
    </source>
</evidence>
<dbReference type="AlphaFoldDB" id="A0AAN8ALA1"/>
<dbReference type="PROSITE" id="PS51034">
    <property type="entry name" value="ZP_2"/>
    <property type="match status" value="1"/>
</dbReference>
<evidence type="ECO:0000313" key="5">
    <source>
        <dbReference type="EMBL" id="KAK5864163.1"/>
    </source>
</evidence>
<feature type="domain" description="ZP" evidence="4">
    <location>
        <begin position="77"/>
        <end position="326"/>
    </location>
</feature>
<dbReference type="InterPro" id="IPR042235">
    <property type="entry name" value="ZP-C_dom"/>
</dbReference>
<evidence type="ECO:0000256" key="3">
    <source>
        <dbReference type="SAM" id="SignalP"/>
    </source>
</evidence>